<keyword evidence="10" id="KW-1185">Reference proteome</keyword>
<dbReference type="InterPro" id="IPR036986">
    <property type="entry name" value="S4_RNA-bd_sf"/>
</dbReference>
<keyword evidence="6" id="KW-0694">RNA-binding</keyword>
<dbReference type="Pfam" id="PF00849">
    <property type="entry name" value="PseudoU_synth_2"/>
    <property type="match status" value="1"/>
</dbReference>
<reference evidence="10 11" key="1">
    <citation type="journal article" date="2020" name="Cell Host Microbe">
        <title>Functional and Genomic Variation between Human-Derived Isolates of Lachnospiraceae Reveals Inter- and Intra-Species Diversity.</title>
        <authorList>
            <person name="Sorbara M.T."/>
            <person name="Littmann E.R."/>
            <person name="Fontana E."/>
            <person name="Moody T.U."/>
            <person name="Kohout C.E."/>
            <person name="Gjonbalaj M."/>
            <person name="Eaton V."/>
            <person name="Seok R."/>
            <person name="Leiner I.M."/>
            <person name="Pamer E.G."/>
        </authorList>
    </citation>
    <scope>NUCLEOTIDE SEQUENCE [LARGE SCALE GENOMIC DNA]</scope>
    <source>
        <strain evidence="9 10">MSK.17.11</strain>
        <strain evidence="8 11">MSK.17.38</strain>
    </source>
</reference>
<dbReference type="Gene3D" id="3.10.290.10">
    <property type="entry name" value="RNA-binding S4 domain"/>
    <property type="match status" value="1"/>
</dbReference>
<evidence type="ECO:0000256" key="4">
    <source>
        <dbReference type="ARBA" id="ARBA00031870"/>
    </source>
</evidence>
<dbReference type="InterPro" id="IPR050188">
    <property type="entry name" value="RluA_PseudoU_synthase"/>
</dbReference>
<dbReference type="GO" id="GO:0009982">
    <property type="term" value="F:pseudouridine synthase activity"/>
    <property type="evidence" value="ECO:0007669"/>
    <property type="project" value="InterPro"/>
</dbReference>
<feature type="domain" description="Pseudouridine synthase RsuA/RluA-like" evidence="7">
    <location>
        <begin position="101"/>
        <end position="260"/>
    </location>
</feature>
<dbReference type="Gene3D" id="3.30.2350.10">
    <property type="entry name" value="Pseudouridine synthase"/>
    <property type="match status" value="1"/>
</dbReference>
<name>A0A850HJL0_9FIRM</name>
<dbReference type="AlphaFoldDB" id="A0A850HJL0"/>
<dbReference type="GO" id="GO:0003723">
    <property type="term" value="F:RNA binding"/>
    <property type="evidence" value="ECO:0007669"/>
    <property type="project" value="UniProtKB-KW"/>
</dbReference>
<gene>
    <name evidence="9" type="ORF">G5A66_00690</name>
    <name evidence="8" type="ORF">G5A75_02120</name>
</gene>
<dbReference type="EMBL" id="JAAITX010000001">
    <property type="protein sequence ID" value="NVH57183.1"/>
    <property type="molecule type" value="Genomic_DNA"/>
</dbReference>
<reference evidence="9" key="2">
    <citation type="submission" date="2020-02" db="EMBL/GenBank/DDBJ databases">
        <authorList>
            <person name="Littmann E."/>
            <person name="Sorbara M."/>
        </authorList>
    </citation>
    <scope>NUCLEOTIDE SEQUENCE</scope>
    <source>
        <strain evidence="9">MSK.17.11</strain>
        <strain evidence="8">MSK.17.38</strain>
    </source>
</reference>
<evidence type="ECO:0000313" key="10">
    <source>
        <dbReference type="Proteomes" id="UP000528555"/>
    </source>
</evidence>
<dbReference type="Proteomes" id="UP000701680">
    <property type="component" value="Unassembled WGS sequence"/>
</dbReference>
<evidence type="ECO:0000256" key="2">
    <source>
        <dbReference type="ARBA" id="ARBA00010876"/>
    </source>
</evidence>
<comment type="caution">
    <text evidence="9">The sequence shown here is derived from an EMBL/GenBank/DDBJ whole genome shotgun (WGS) entry which is preliminary data.</text>
</comment>
<evidence type="ECO:0000256" key="5">
    <source>
        <dbReference type="ARBA" id="ARBA00033164"/>
    </source>
</evidence>
<protein>
    <recommendedName>
        <fullName evidence="4">RNA pseudouridylate synthase</fullName>
    </recommendedName>
    <alternativeName>
        <fullName evidence="5">RNA-uridine isomerase</fullName>
    </alternativeName>
</protein>
<evidence type="ECO:0000256" key="1">
    <source>
        <dbReference type="ARBA" id="ARBA00000073"/>
    </source>
</evidence>
<sequence length="342" mass="38562">MKEIQIGPNEAGQRLDKLLKKYLKEAPGSFLYKMLRKKNIVLNGKKATGSEKLAEGDSVKLFLADETIGKFTGSPQSTKGQCFDEQKATDISFSVVYEDQDLLLLNKPEGLLSQKAKKGDISVADQVVQYLVQTGSLTSAQLETFTPSICNRLDRNTSGLIAAGKSLAGLQRMGELLQNRTLEKYYLCIVKGKITQPEHLKGYLKKDSRTNQVTISKRGDGEAQAIETEYMPIAWQDQMTLLKVHLITGKTHQIRAHLAACGHPLLGDYKYGDAGWNQKYKKQYKVESQLLHAYELKFPAMEERFEAWSESVHRAAVPQKFWRLIKETAWEHGTQEALEVQH</sequence>
<evidence type="ECO:0000259" key="7">
    <source>
        <dbReference type="Pfam" id="PF00849"/>
    </source>
</evidence>
<evidence type="ECO:0000313" key="11">
    <source>
        <dbReference type="Proteomes" id="UP000701680"/>
    </source>
</evidence>
<dbReference type="CDD" id="cd02869">
    <property type="entry name" value="PseudoU_synth_RluA_like"/>
    <property type="match status" value="1"/>
</dbReference>
<dbReference type="InterPro" id="IPR006145">
    <property type="entry name" value="PsdUridine_synth_RsuA/RluA"/>
</dbReference>
<dbReference type="PANTHER" id="PTHR21600:SF83">
    <property type="entry name" value="PSEUDOURIDYLATE SYNTHASE RPUSD4, MITOCHONDRIAL"/>
    <property type="match status" value="1"/>
</dbReference>
<proteinExistence type="inferred from homology"/>
<evidence type="ECO:0000313" key="8">
    <source>
        <dbReference type="EMBL" id="NSK13688.1"/>
    </source>
</evidence>
<keyword evidence="3" id="KW-0413">Isomerase</keyword>
<dbReference type="SUPFAM" id="SSF55120">
    <property type="entry name" value="Pseudouridine synthase"/>
    <property type="match status" value="1"/>
</dbReference>
<evidence type="ECO:0000313" key="9">
    <source>
        <dbReference type="EMBL" id="NVH57183.1"/>
    </source>
</evidence>
<dbReference type="InterPro" id="IPR020103">
    <property type="entry name" value="PsdUridine_synth_cat_dom_sf"/>
</dbReference>
<dbReference type="GO" id="GO:0006396">
    <property type="term" value="P:RNA processing"/>
    <property type="evidence" value="ECO:0007669"/>
    <property type="project" value="UniProtKB-ARBA"/>
</dbReference>
<evidence type="ECO:0000256" key="6">
    <source>
        <dbReference type="PROSITE-ProRule" id="PRU00182"/>
    </source>
</evidence>
<comment type="catalytic activity">
    <reaction evidence="1">
        <text>a uridine in RNA = a pseudouridine in RNA</text>
        <dbReference type="Rhea" id="RHEA:48348"/>
        <dbReference type="Rhea" id="RHEA-COMP:12068"/>
        <dbReference type="Rhea" id="RHEA-COMP:12069"/>
        <dbReference type="ChEBI" id="CHEBI:65314"/>
        <dbReference type="ChEBI" id="CHEBI:65315"/>
    </reaction>
</comment>
<accession>A0A850HJL0</accession>
<dbReference type="EMBL" id="JAAIUO010000001">
    <property type="protein sequence ID" value="NSK13688.1"/>
    <property type="molecule type" value="Genomic_DNA"/>
</dbReference>
<dbReference type="PANTHER" id="PTHR21600">
    <property type="entry name" value="MITOCHONDRIAL RNA PSEUDOURIDINE SYNTHASE"/>
    <property type="match status" value="1"/>
</dbReference>
<dbReference type="PROSITE" id="PS50889">
    <property type="entry name" value="S4"/>
    <property type="match status" value="1"/>
</dbReference>
<dbReference type="RefSeq" id="WP_173814237.1">
    <property type="nucleotide sequence ID" value="NZ_JAAITX010000001.1"/>
</dbReference>
<organism evidence="9 10">
    <name type="scientific">Dorea phocaeensis</name>
    <dbReference type="NCBI Taxonomy" id="2040291"/>
    <lineage>
        <taxon>Bacteria</taxon>
        <taxon>Bacillati</taxon>
        <taxon>Bacillota</taxon>
        <taxon>Clostridia</taxon>
        <taxon>Lachnospirales</taxon>
        <taxon>Lachnospiraceae</taxon>
        <taxon>Dorea</taxon>
    </lineage>
</organism>
<dbReference type="GO" id="GO:0001522">
    <property type="term" value="P:pseudouridine synthesis"/>
    <property type="evidence" value="ECO:0007669"/>
    <property type="project" value="InterPro"/>
</dbReference>
<dbReference type="GO" id="GO:0140098">
    <property type="term" value="F:catalytic activity, acting on RNA"/>
    <property type="evidence" value="ECO:0007669"/>
    <property type="project" value="UniProtKB-ARBA"/>
</dbReference>
<evidence type="ECO:0000256" key="3">
    <source>
        <dbReference type="ARBA" id="ARBA00023235"/>
    </source>
</evidence>
<comment type="similarity">
    <text evidence="2">Belongs to the pseudouridine synthase RluA family.</text>
</comment>
<dbReference type="Proteomes" id="UP000528555">
    <property type="component" value="Unassembled WGS sequence"/>
</dbReference>